<dbReference type="InterPro" id="IPR021146">
    <property type="entry name" value="Phage_gp6-like_head-tail"/>
</dbReference>
<dbReference type="Proteomes" id="UP000609849">
    <property type="component" value="Unassembled WGS sequence"/>
</dbReference>
<proteinExistence type="predicted"/>
<evidence type="ECO:0000313" key="1">
    <source>
        <dbReference type="EMBL" id="MBC5996447.1"/>
    </source>
</evidence>
<name>A0ABR7JNF3_9FIRM</name>
<dbReference type="CDD" id="cd08054">
    <property type="entry name" value="gp6"/>
    <property type="match status" value="1"/>
</dbReference>
<dbReference type="InterPro" id="IPR006450">
    <property type="entry name" value="Phage_HK97_gp6-like"/>
</dbReference>
<protein>
    <submittedName>
        <fullName evidence="1">Phage gp6-like head-tail connector protein</fullName>
    </submittedName>
</protein>
<evidence type="ECO:0000313" key="2">
    <source>
        <dbReference type="Proteomes" id="UP000609849"/>
    </source>
</evidence>
<organism evidence="1 2">
    <name type="scientific">Romboutsia faecis</name>
    <dbReference type="NCBI Taxonomy" id="2764597"/>
    <lineage>
        <taxon>Bacteria</taxon>
        <taxon>Bacillati</taxon>
        <taxon>Bacillota</taxon>
        <taxon>Clostridia</taxon>
        <taxon>Peptostreptococcales</taxon>
        <taxon>Peptostreptococcaceae</taxon>
        <taxon>Romboutsia</taxon>
    </lineage>
</organism>
<accession>A0ABR7JNF3</accession>
<keyword evidence="2" id="KW-1185">Reference proteome</keyword>
<dbReference type="Gene3D" id="1.10.3230.30">
    <property type="entry name" value="Phage gp6-like head-tail connector protein"/>
    <property type="match status" value="1"/>
</dbReference>
<reference evidence="1 2" key="1">
    <citation type="submission" date="2020-08" db="EMBL/GenBank/DDBJ databases">
        <authorList>
            <person name="Liu C."/>
            <person name="Sun Q."/>
        </authorList>
    </citation>
    <scope>NUCLEOTIDE SEQUENCE [LARGE SCALE GENOMIC DNA]</scope>
    <source>
        <strain evidence="1 2">NSJ-18</strain>
    </source>
</reference>
<comment type="caution">
    <text evidence="1">The sequence shown here is derived from an EMBL/GenBank/DDBJ whole genome shotgun (WGS) entry which is preliminary data.</text>
</comment>
<sequence>MFKCKCGEYFMPNTGDGQERGMHGIFHSALHINSEGTCAIDNYLIDCVSVKKHLNIEEDFHTDDEIINGYCIAALEYVQDYTGISEIDFGNEVDGVKNYSLGLAVLLLAGHFYEQRQVYIDSNSDINFTLKSILTMKKENWI</sequence>
<dbReference type="NCBIfam" id="TIGR01560">
    <property type="entry name" value="put_DNA_pack"/>
    <property type="match status" value="1"/>
</dbReference>
<dbReference type="Pfam" id="PF05135">
    <property type="entry name" value="Phage_connect_1"/>
    <property type="match status" value="1"/>
</dbReference>
<dbReference type="EMBL" id="JACRWE010000003">
    <property type="protein sequence ID" value="MBC5996447.1"/>
    <property type="molecule type" value="Genomic_DNA"/>
</dbReference>
<dbReference type="RefSeq" id="WP_153973061.1">
    <property type="nucleotide sequence ID" value="NZ_JACRWE010000003.1"/>
</dbReference>
<gene>
    <name evidence="1" type="ORF">H8923_06700</name>
</gene>